<protein>
    <recommendedName>
        <fullName evidence="9">C2H2-type domain-containing protein</fullName>
    </recommendedName>
</protein>
<dbReference type="PANTHER" id="PTHR16515:SF66">
    <property type="entry name" value="C2H2-TYPE DOMAIN-CONTAINING PROTEIN"/>
    <property type="match status" value="1"/>
</dbReference>
<dbReference type="GO" id="GO:0010468">
    <property type="term" value="P:regulation of gene expression"/>
    <property type="evidence" value="ECO:0007669"/>
    <property type="project" value="TreeGrafter"/>
</dbReference>
<feature type="domain" description="C2H2-type" evidence="9">
    <location>
        <begin position="265"/>
        <end position="294"/>
    </location>
</feature>
<evidence type="ECO:0000256" key="5">
    <source>
        <dbReference type="ARBA" id="ARBA00022833"/>
    </source>
</evidence>
<reference evidence="10 11" key="1">
    <citation type="submission" date="2016-03" db="EMBL/GenBank/DDBJ databases">
        <title>Draft genome sequence of the Fonsecaea monophora CBS 269.37.</title>
        <authorList>
            <person name="Bombassaro A."/>
            <person name="Vinicius W.A."/>
            <person name="De Hoog S."/>
            <person name="Sun J."/>
            <person name="Souza E.M."/>
            <person name="Raittz R.T."/>
            <person name="Costa F."/>
            <person name="Leao A.C."/>
            <person name="Tadra-Sfeir M.Z."/>
            <person name="Baura V."/>
            <person name="Balsanelli E."/>
            <person name="Pedrosa F.O."/>
            <person name="Moreno L.F."/>
            <person name="Steffens M.B."/>
            <person name="Xi L."/>
            <person name="Bocca A.L."/>
            <person name="Felipe M.S."/>
            <person name="Teixeira M."/>
            <person name="Telles Filho F.Q."/>
            <person name="Azevedo C.M."/>
            <person name="Gomes R."/>
            <person name="Vicente V.A."/>
        </authorList>
    </citation>
    <scope>NUCLEOTIDE SEQUENCE [LARGE SCALE GENOMIC DNA]</scope>
    <source>
        <strain evidence="10 11">CBS 269.37</strain>
    </source>
</reference>
<evidence type="ECO:0000256" key="7">
    <source>
        <dbReference type="PROSITE-ProRule" id="PRU00042"/>
    </source>
</evidence>
<accession>A0A177EV92</accession>
<dbReference type="RefSeq" id="XP_022506821.1">
    <property type="nucleotide sequence ID" value="XM_022660877.1"/>
</dbReference>
<dbReference type="PROSITE" id="PS00028">
    <property type="entry name" value="ZINC_FINGER_C2H2_1"/>
    <property type="match status" value="4"/>
</dbReference>
<evidence type="ECO:0000259" key="9">
    <source>
        <dbReference type="PROSITE" id="PS50157"/>
    </source>
</evidence>
<evidence type="ECO:0000256" key="8">
    <source>
        <dbReference type="SAM" id="MobiDB-lite"/>
    </source>
</evidence>
<keyword evidence="3" id="KW-0677">Repeat</keyword>
<dbReference type="Proteomes" id="UP000077002">
    <property type="component" value="Unassembled WGS sequence"/>
</dbReference>
<sequence length="402" mass="44965">MDMLDAAFVNHDYSSFHPALVPSEVPGDIPSYLDSSSAGVHSDSSEPSLARSHFSIPGQEHYVEDSFGTDSNWLGDFYSPNCDFCCSFPTPWQVCSQFVEDTILQDATTSLEISHTPSTLETWSPVCTSTSHPSQASPLALWEEMGGHNYSASVSVYGGQHPNSMQQPGFPVQLDCQLDRKIDPTSPDPQKIKSKSLHREHKREHDGQHSCATCQKTFTRAASLATHMKIHGAGPYVCQICTKEFPKASNYRRHLNVHNENRQKRKCPKEGCGKTYAFAGCLSRHIKSHYTDYMCGDCHKLFNRSDLRNRHQTKHCRKARERRAAGDLLLPQPQDVQSQPLQEYHQVDEPAHTLAQSPMPAQTFTIYQQGNDTVQRSAPQPAVHCSDGCSRDTAPNDGWDFN</sequence>
<evidence type="ECO:0000256" key="1">
    <source>
        <dbReference type="ARBA" id="ARBA00004123"/>
    </source>
</evidence>
<feature type="compositionally biased region" description="Basic residues" evidence="8">
    <location>
        <begin position="192"/>
        <end position="202"/>
    </location>
</feature>
<dbReference type="GeneID" id="34606079"/>
<dbReference type="SUPFAM" id="SSF57667">
    <property type="entry name" value="beta-beta-alpha zinc fingers"/>
    <property type="match status" value="2"/>
</dbReference>
<dbReference type="FunFam" id="3.30.160.60:FF:000100">
    <property type="entry name" value="Zinc finger 45-like"/>
    <property type="match status" value="1"/>
</dbReference>
<proteinExistence type="predicted"/>
<evidence type="ECO:0000256" key="3">
    <source>
        <dbReference type="ARBA" id="ARBA00022737"/>
    </source>
</evidence>
<feature type="domain" description="C2H2-type" evidence="9">
    <location>
        <begin position="209"/>
        <end position="231"/>
    </location>
</feature>
<dbReference type="InterPro" id="IPR036236">
    <property type="entry name" value="Znf_C2H2_sf"/>
</dbReference>
<dbReference type="PANTHER" id="PTHR16515">
    <property type="entry name" value="PR DOMAIN ZINC FINGER PROTEIN"/>
    <property type="match status" value="1"/>
</dbReference>
<dbReference type="InterPro" id="IPR050331">
    <property type="entry name" value="Zinc_finger"/>
</dbReference>
<feature type="domain" description="C2H2-type" evidence="9">
    <location>
        <begin position="236"/>
        <end position="263"/>
    </location>
</feature>
<dbReference type="Gene3D" id="3.30.160.60">
    <property type="entry name" value="Classic Zinc Finger"/>
    <property type="match status" value="3"/>
</dbReference>
<dbReference type="PROSITE" id="PS50157">
    <property type="entry name" value="ZINC_FINGER_C2H2_2"/>
    <property type="match status" value="4"/>
</dbReference>
<dbReference type="GO" id="GO:0005634">
    <property type="term" value="C:nucleus"/>
    <property type="evidence" value="ECO:0007669"/>
    <property type="project" value="UniProtKB-SubCell"/>
</dbReference>
<dbReference type="GO" id="GO:0008270">
    <property type="term" value="F:zinc ion binding"/>
    <property type="evidence" value="ECO:0007669"/>
    <property type="project" value="UniProtKB-KW"/>
</dbReference>
<evidence type="ECO:0000256" key="2">
    <source>
        <dbReference type="ARBA" id="ARBA00022723"/>
    </source>
</evidence>
<evidence type="ECO:0000256" key="6">
    <source>
        <dbReference type="ARBA" id="ARBA00023242"/>
    </source>
</evidence>
<keyword evidence="2" id="KW-0479">Metal-binding</keyword>
<feature type="domain" description="C2H2-type" evidence="9">
    <location>
        <begin position="293"/>
        <end position="320"/>
    </location>
</feature>
<feature type="region of interest" description="Disordered" evidence="8">
    <location>
        <begin position="377"/>
        <end position="402"/>
    </location>
</feature>
<dbReference type="AlphaFoldDB" id="A0A177EV92"/>
<comment type="subcellular location">
    <subcellularLocation>
        <location evidence="1">Nucleus</location>
    </subcellularLocation>
</comment>
<organism evidence="10 11">
    <name type="scientific">Fonsecaea monophora</name>
    <dbReference type="NCBI Taxonomy" id="254056"/>
    <lineage>
        <taxon>Eukaryota</taxon>
        <taxon>Fungi</taxon>
        <taxon>Dikarya</taxon>
        <taxon>Ascomycota</taxon>
        <taxon>Pezizomycotina</taxon>
        <taxon>Eurotiomycetes</taxon>
        <taxon>Chaetothyriomycetidae</taxon>
        <taxon>Chaetothyriales</taxon>
        <taxon>Herpotrichiellaceae</taxon>
        <taxon>Fonsecaea</taxon>
    </lineage>
</organism>
<evidence type="ECO:0000256" key="4">
    <source>
        <dbReference type="ARBA" id="ARBA00022771"/>
    </source>
</evidence>
<dbReference type="Pfam" id="PF00096">
    <property type="entry name" value="zf-C2H2"/>
    <property type="match status" value="3"/>
</dbReference>
<dbReference type="OrthoDB" id="4748970at2759"/>
<keyword evidence="11" id="KW-1185">Reference proteome</keyword>
<evidence type="ECO:0000313" key="10">
    <source>
        <dbReference type="EMBL" id="OAG34869.1"/>
    </source>
</evidence>
<keyword evidence="4 7" id="KW-0863">Zinc-finger</keyword>
<gene>
    <name evidence="10" type="ORF">AYO21_10974</name>
</gene>
<feature type="region of interest" description="Disordered" evidence="8">
    <location>
        <begin position="182"/>
        <end position="206"/>
    </location>
</feature>
<dbReference type="SMART" id="SM00355">
    <property type="entry name" value="ZnF_C2H2"/>
    <property type="match status" value="4"/>
</dbReference>
<dbReference type="InterPro" id="IPR013087">
    <property type="entry name" value="Znf_C2H2_type"/>
</dbReference>
<keyword evidence="5" id="KW-0862">Zinc</keyword>
<name>A0A177EV92_9EURO</name>
<keyword evidence="6" id="KW-0539">Nucleus</keyword>
<comment type="caution">
    <text evidence="10">The sequence shown here is derived from an EMBL/GenBank/DDBJ whole genome shotgun (WGS) entry which is preliminary data.</text>
</comment>
<dbReference type="EMBL" id="LVKK01000138">
    <property type="protein sequence ID" value="OAG34869.1"/>
    <property type="molecule type" value="Genomic_DNA"/>
</dbReference>
<evidence type="ECO:0000313" key="11">
    <source>
        <dbReference type="Proteomes" id="UP000077002"/>
    </source>
</evidence>